<evidence type="ECO:0000313" key="1">
    <source>
        <dbReference type="EMBL" id="KQK11658.1"/>
    </source>
</evidence>
<reference evidence="1" key="2">
    <citation type="submission" date="2017-06" db="EMBL/GenBank/DDBJ databases">
        <title>WGS assembly of Brachypodium distachyon.</title>
        <authorList>
            <consortium name="The International Brachypodium Initiative"/>
            <person name="Lucas S."/>
            <person name="Harmon-Smith M."/>
            <person name="Lail K."/>
            <person name="Tice H."/>
            <person name="Grimwood J."/>
            <person name="Bruce D."/>
            <person name="Barry K."/>
            <person name="Shu S."/>
            <person name="Lindquist E."/>
            <person name="Wang M."/>
            <person name="Pitluck S."/>
            <person name="Vogel J.P."/>
            <person name="Garvin D.F."/>
            <person name="Mockler T.C."/>
            <person name="Schmutz J."/>
            <person name="Rokhsar D."/>
            <person name="Bevan M.W."/>
        </authorList>
    </citation>
    <scope>NUCLEOTIDE SEQUENCE</scope>
    <source>
        <strain evidence="1">Bd21</strain>
    </source>
</reference>
<dbReference type="EnsemblPlants" id="KQK11658">
    <property type="protein sequence ID" value="KQK11658"/>
    <property type="gene ID" value="BRADI_2g61468v3"/>
</dbReference>
<sequence>MAFTEAVDLAARFLNIYVHSVLSSDSKLLMQMGGCSFLLKFQLCFVRPINFYRRHKLLYPNGRLMVDVAISFCRCLDQNLWLVCRRSY</sequence>
<organism evidence="1">
    <name type="scientific">Brachypodium distachyon</name>
    <name type="common">Purple false brome</name>
    <name type="synonym">Trachynia distachya</name>
    <dbReference type="NCBI Taxonomy" id="15368"/>
    <lineage>
        <taxon>Eukaryota</taxon>
        <taxon>Viridiplantae</taxon>
        <taxon>Streptophyta</taxon>
        <taxon>Embryophyta</taxon>
        <taxon>Tracheophyta</taxon>
        <taxon>Spermatophyta</taxon>
        <taxon>Magnoliopsida</taxon>
        <taxon>Liliopsida</taxon>
        <taxon>Poales</taxon>
        <taxon>Poaceae</taxon>
        <taxon>BOP clade</taxon>
        <taxon>Pooideae</taxon>
        <taxon>Stipodae</taxon>
        <taxon>Brachypodieae</taxon>
        <taxon>Brachypodium</taxon>
    </lineage>
</organism>
<dbReference type="InParanoid" id="A0A0Q3REM4"/>
<dbReference type="Gramene" id="KQK11658">
    <property type="protein sequence ID" value="KQK11658"/>
    <property type="gene ID" value="BRADI_2g61468v3"/>
</dbReference>
<gene>
    <name evidence="1" type="ORF">BRADI_2g61468v3</name>
</gene>
<accession>A0A0Q3REM4</accession>
<reference evidence="1 2" key="1">
    <citation type="journal article" date="2010" name="Nature">
        <title>Genome sequencing and analysis of the model grass Brachypodium distachyon.</title>
        <authorList>
            <consortium name="International Brachypodium Initiative"/>
        </authorList>
    </citation>
    <scope>NUCLEOTIDE SEQUENCE [LARGE SCALE GENOMIC DNA]</scope>
    <source>
        <strain evidence="1 2">Bd21</strain>
    </source>
</reference>
<dbReference type="EMBL" id="CM000881">
    <property type="protein sequence ID" value="KQK11658.1"/>
    <property type="molecule type" value="Genomic_DNA"/>
</dbReference>
<proteinExistence type="predicted"/>
<protein>
    <submittedName>
        <fullName evidence="1 2">Uncharacterized protein</fullName>
    </submittedName>
</protein>
<name>A0A0Q3REM4_BRADI</name>
<dbReference type="AlphaFoldDB" id="A0A0Q3REM4"/>
<reference evidence="2" key="3">
    <citation type="submission" date="2018-08" db="UniProtKB">
        <authorList>
            <consortium name="EnsemblPlants"/>
        </authorList>
    </citation>
    <scope>IDENTIFICATION</scope>
    <source>
        <strain evidence="2">cv. Bd21</strain>
    </source>
</reference>
<evidence type="ECO:0000313" key="2">
    <source>
        <dbReference type="EnsemblPlants" id="KQK11658"/>
    </source>
</evidence>
<keyword evidence="3" id="KW-1185">Reference proteome</keyword>
<dbReference type="Proteomes" id="UP000008810">
    <property type="component" value="Chromosome 2"/>
</dbReference>
<evidence type="ECO:0000313" key="3">
    <source>
        <dbReference type="Proteomes" id="UP000008810"/>
    </source>
</evidence>